<dbReference type="AlphaFoldDB" id="B0PEA9"/>
<keyword evidence="2" id="KW-1185">Reference proteome</keyword>
<name>B0PEA9_9FIRM</name>
<reference evidence="1" key="2">
    <citation type="submission" date="2013-09" db="EMBL/GenBank/DDBJ databases">
        <title>Draft genome sequence of Anaerotruncus colihominis(DSM 17241).</title>
        <authorList>
            <person name="Sudarsanam P."/>
            <person name="Ley R."/>
            <person name="Guruge J."/>
            <person name="Turnbaugh P.J."/>
            <person name="Mahowald M."/>
            <person name="Liep D."/>
            <person name="Gordon J."/>
        </authorList>
    </citation>
    <scope>NUCLEOTIDE SEQUENCE</scope>
    <source>
        <strain evidence="1">DSM 17241</strain>
    </source>
</reference>
<protein>
    <submittedName>
        <fullName evidence="1">Uncharacterized protein</fullName>
    </submittedName>
</protein>
<accession>B0PEA9</accession>
<sequence>MSKPGRNIHQTRGCRRASLHLYYHMRRIMTSLALHSHGQSDKIDLL</sequence>
<comment type="caution">
    <text evidence="1">The sequence shown here is derived from an EMBL/GenBank/DDBJ whole genome shotgun (WGS) entry which is preliminary data.</text>
</comment>
<reference evidence="1" key="1">
    <citation type="submission" date="2007-11" db="EMBL/GenBank/DDBJ databases">
        <authorList>
            <person name="Fulton L."/>
            <person name="Clifton S."/>
            <person name="Fulton B."/>
            <person name="Xu J."/>
            <person name="Minx P."/>
            <person name="Pepin K.H."/>
            <person name="Johnson M."/>
            <person name="Thiruvilangam P."/>
            <person name="Bhonagiri V."/>
            <person name="Nash W.E."/>
            <person name="Mardis E.R."/>
            <person name="Wilson R.K."/>
        </authorList>
    </citation>
    <scope>NUCLEOTIDE SEQUENCE [LARGE SCALE GENOMIC DNA]</scope>
    <source>
        <strain evidence="1">DSM 17241</strain>
    </source>
</reference>
<proteinExistence type="predicted"/>
<gene>
    <name evidence="1" type="ORF">ANACOL_02897</name>
</gene>
<organism evidence="1 2">
    <name type="scientific">Anaerotruncus colihominis DSM 17241</name>
    <dbReference type="NCBI Taxonomy" id="445972"/>
    <lineage>
        <taxon>Bacteria</taxon>
        <taxon>Bacillati</taxon>
        <taxon>Bacillota</taxon>
        <taxon>Clostridia</taxon>
        <taxon>Eubacteriales</taxon>
        <taxon>Oscillospiraceae</taxon>
        <taxon>Anaerotruncus</taxon>
    </lineage>
</organism>
<evidence type="ECO:0000313" key="1">
    <source>
        <dbReference type="EMBL" id="EDS10297.1"/>
    </source>
</evidence>
<dbReference type="Proteomes" id="UP000003803">
    <property type="component" value="Unassembled WGS sequence"/>
</dbReference>
<dbReference type="EMBL" id="ABGD02000024">
    <property type="protein sequence ID" value="EDS10297.1"/>
    <property type="molecule type" value="Genomic_DNA"/>
</dbReference>
<evidence type="ECO:0000313" key="2">
    <source>
        <dbReference type="Proteomes" id="UP000003803"/>
    </source>
</evidence>
<dbReference type="HOGENOM" id="CLU_3179448_0_0_9"/>